<dbReference type="OrthoDB" id="2537769at2759"/>
<feature type="region of interest" description="Disordered" evidence="1">
    <location>
        <begin position="1"/>
        <end position="115"/>
    </location>
</feature>
<reference evidence="2 3" key="1">
    <citation type="submission" date="2014-04" db="EMBL/GenBank/DDBJ databases">
        <authorList>
            <consortium name="DOE Joint Genome Institute"/>
            <person name="Kuo A."/>
            <person name="Girlanda M."/>
            <person name="Perotto S."/>
            <person name="Kohler A."/>
            <person name="Nagy L.G."/>
            <person name="Floudas D."/>
            <person name="Copeland A."/>
            <person name="Barry K.W."/>
            <person name="Cichocki N."/>
            <person name="Veneault-Fourrey C."/>
            <person name="LaButti K."/>
            <person name="Lindquist E.A."/>
            <person name="Lipzen A."/>
            <person name="Lundell T."/>
            <person name="Morin E."/>
            <person name="Murat C."/>
            <person name="Sun H."/>
            <person name="Tunlid A."/>
            <person name="Henrissat B."/>
            <person name="Grigoriev I.V."/>
            <person name="Hibbett D.S."/>
            <person name="Martin F."/>
            <person name="Nordberg H.P."/>
            <person name="Cantor M.N."/>
            <person name="Hua S.X."/>
        </authorList>
    </citation>
    <scope>NUCLEOTIDE SEQUENCE [LARGE SCALE GENOMIC DNA]</scope>
    <source>
        <strain evidence="2 3">MUT 4182</strain>
    </source>
</reference>
<reference evidence="3" key="2">
    <citation type="submission" date="2015-01" db="EMBL/GenBank/DDBJ databases">
        <title>Evolutionary Origins and Diversification of the Mycorrhizal Mutualists.</title>
        <authorList>
            <consortium name="DOE Joint Genome Institute"/>
            <consortium name="Mycorrhizal Genomics Consortium"/>
            <person name="Kohler A."/>
            <person name="Kuo A."/>
            <person name="Nagy L.G."/>
            <person name="Floudas D."/>
            <person name="Copeland A."/>
            <person name="Barry K.W."/>
            <person name="Cichocki N."/>
            <person name="Veneault-Fourrey C."/>
            <person name="LaButti K."/>
            <person name="Lindquist E.A."/>
            <person name="Lipzen A."/>
            <person name="Lundell T."/>
            <person name="Morin E."/>
            <person name="Murat C."/>
            <person name="Riley R."/>
            <person name="Ohm R."/>
            <person name="Sun H."/>
            <person name="Tunlid A."/>
            <person name="Henrissat B."/>
            <person name="Grigoriev I.V."/>
            <person name="Hibbett D.S."/>
            <person name="Martin F."/>
        </authorList>
    </citation>
    <scope>NUCLEOTIDE SEQUENCE [LARGE SCALE GENOMIC DNA]</scope>
    <source>
        <strain evidence="3">MUT 4182</strain>
    </source>
</reference>
<dbReference type="AlphaFoldDB" id="A0A0C3Q170"/>
<feature type="compositionally biased region" description="Basic residues" evidence="1">
    <location>
        <begin position="80"/>
        <end position="104"/>
    </location>
</feature>
<keyword evidence="3" id="KW-1185">Reference proteome</keyword>
<sequence>MPASSKTAKSRTAVKKSPRKSNVKAHQAKAKAKRAMSEEEEFSGGNIDDSDVYEAESKEESDSEPESLDSDDLDDDKPATRKRKRTAAANSPRKKATPKGRKAKKPADDEDFDVEVEDGVEIVGRVVQAPTTGRVPSGQISQNTFDFLKQLTNPKFNDREWFKLHEPVYRLAEKEWVDFVDKLVEKVSTDVDEEIPPLPAKDVIHRIYRDIRFSNDKTPYKTNFSASFSRSGRKGIFAHYHL</sequence>
<dbReference type="InterPro" id="IPR012808">
    <property type="entry name" value="CHP02453"/>
</dbReference>
<dbReference type="PANTHER" id="PTHR36452:SF1">
    <property type="entry name" value="DUF2461 DOMAIN-CONTAINING PROTEIN"/>
    <property type="match status" value="1"/>
</dbReference>
<accession>A0A0C3Q170</accession>
<dbReference type="Pfam" id="PF09365">
    <property type="entry name" value="DUF2461"/>
    <property type="match status" value="1"/>
</dbReference>
<dbReference type="PANTHER" id="PTHR36452">
    <property type="entry name" value="CHROMOSOME 12, WHOLE GENOME SHOTGUN SEQUENCE"/>
    <property type="match status" value="1"/>
</dbReference>
<evidence type="ECO:0000313" key="3">
    <source>
        <dbReference type="Proteomes" id="UP000054248"/>
    </source>
</evidence>
<proteinExistence type="predicted"/>
<feature type="compositionally biased region" description="Basic residues" evidence="1">
    <location>
        <begin position="8"/>
        <end position="34"/>
    </location>
</feature>
<name>A0A0C3Q170_9AGAM</name>
<dbReference type="STRING" id="1051891.A0A0C3Q170"/>
<feature type="compositionally biased region" description="Acidic residues" evidence="1">
    <location>
        <begin position="61"/>
        <end position="75"/>
    </location>
</feature>
<feature type="compositionally biased region" description="Acidic residues" evidence="1">
    <location>
        <begin position="38"/>
        <end position="54"/>
    </location>
</feature>
<gene>
    <name evidence="2" type="ORF">M407DRAFT_28581</name>
</gene>
<evidence type="ECO:0000313" key="2">
    <source>
        <dbReference type="EMBL" id="KIO21870.1"/>
    </source>
</evidence>
<dbReference type="Proteomes" id="UP000054248">
    <property type="component" value="Unassembled WGS sequence"/>
</dbReference>
<protein>
    <submittedName>
        <fullName evidence="2">Uncharacterized protein</fullName>
    </submittedName>
</protein>
<organism evidence="2 3">
    <name type="scientific">Tulasnella calospora MUT 4182</name>
    <dbReference type="NCBI Taxonomy" id="1051891"/>
    <lineage>
        <taxon>Eukaryota</taxon>
        <taxon>Fungi</taxon>
        <taxon>Dikarya</taxon>
        <taxon>Basidiomycota</taxon>
        <taxon>Agaricomycotina</taxon>
        <taxon>Agaricomycetes</taxon>
        <taxon>Cantharellales</taxon>
        <taxon>Tulasnellaceae</taxon>
        <taxon>Tulasnella</taxon>
    </lineage>
</organism>
<evidence type="ECO:0000256" key="1">
    <source>
        <dbReference type="SAM" id="MobiDB-lite"/>
    </source>
</evidence>
<dbReference type="HOGENOM" id="CLU_1147901_0_0_1"/>
<dbReference type="EMBL" id="KN823125">
    <property type="protein sequence ID" value="KIO21870.1"/>
    <property type="molecule type" value="Genomic_DNA"/>
</dbReference>